<evidence type="ECO:0000313" key="3">
    <source>
        <dbReference type="Proteomes" id="UP000827986"/>
    </source>
</evidence>
<gene>
    <name evidence="2" type="ORF">KIL84_005149</name>
</gene>
<name>A0A9D4B4R6_9SAUR</name>
<dbReference type="AlphaFoldDB" id="A0A9D4B4R6"/>
<keyword evidence="3" id="KW-1185">Reference proteome</keyword>
<accession>A0A9D4B4R6</accession>
<feature type="region of interest" description="Disordered" evidence="1">
    <location>
        <begin position="1"/>
        <end position="43"/>
    </location>
</feature>
<sequence>MVGLVSPLQPAGEVTPKGLARGQENRATGQQTPTVLGCREQGNGRGTVLKTSLAPLSTATGVQPRVSGGACSHMDFRTYTQHHAAAMGEVRCGNMAWEGIRGRERETG</sequence>
<protein>
    <submittedName>
        <fullName evidence="2">Uncharacterized protein</fullName>
    </submittedName>
</protein>
<dbReference type="Proteomes" id="UP000827986">
    <property type="component" value="Unassembled WGS sequence"/>
</dbReference>
<evidence type="ECO:0000313" key="2">
    <source>
        <dbReference type="EMBL" id="KAH1181423.1"/>
    </source>
</evidence>
<proteinExistence type="predicted"/>
<feature type="compositionally biased region" description="Polar residues" evidence="1">
    <location>
        <begin position="25"/>
        <end position="34"/>
    </location>
</feature>
<comment type="caution">
    <text evidence="2">The sequence shown here is derived from an EMBL/GenBank/DDBJ whole genome shotgun (WGS) entry which is preliminary data.</text>
</comment>
<reference evidence="2" key="1">
    <citation type="submission" date="2021-09" db="EMBL/GenBank/DDBJ databases">
        <title>The genome of Mauremys mutica provides insights into the evolution of semi-aquatic lifestyle.</title>
        <authorList>
            <person name="Gong S."/>
            <person name="Gao Y."/>
        </authorList>
    </citation>
    <scope>NUCLEOTIDE SEQUENCE</scope>
    <source>
        <strain evidence="2">MM-2020</strain>
        <tissue evidence="2">Muscle</tissue>
    </source>
</reference>
<organism evidence="2 3">
    <name type="scientific">Mauremys mutica</name>
    <name type="common">yellowpond turtle</name>
    <dbReference type="NCBI Taxonomy" id="74926"/>
    <lineage>
        <taxon>Eukaryota</taxon>
        <taxon>Metazoa</taxon>
        <taxon>Chordata</taxon>
        <taxon>Craniata</taxon>
        <taxon>Vertebrata</taxon>
        <taxon>Euteleostomi</taxon>
        <taxon>Archelosauria</taxon>
        <taxon>Testudinata</taxon>
        <taxon>Testudines</taxon>
        <taxon>Cryptodira</taxon>
        <taxon>Durocryptodira</taxon>
        <taxon>Testudinoidea</taxon>
        <taxon>Geoemydidae</taxon>
        <taxon>Geoemydinae</taxon>
        <taxon>Mauremys</taxon>
    </lineage>
</organism>
<dbReference type="EMBL" id="JAHDVG010000468">
    <property type="protein sequence ID" value="KAH1181423.1"/>
    <property type="molecule type" value="Genomic_DNA"/>
</dbReference>
<evidence type="ECO:0000256" key="1">
    <source>
        <dbReference type="SAM" id="MobiDB-lite"/>
    </source>
</evidence>